<sequence>MAADLVFTEEEIAVDGALGYPKAFAKLCKDRSFSTHCHGPPLTFTPYALNQQEVQRAQEADGLFPIIDLNAKPTTKPKIFGSVLWKQLNHLGNAGFDPEKFRVDPYGNVLYYHADAASPLAWDIDHWFPCSRGGLTVVSNLRIIQWQVYKKKNNQLEFLIPWWDLQVGVSINQFLSIFASSNSDFRRRAFSWLFSAGESEELNARQTVDSHAFPRPFVESSQKIGLAPAAIVLSRRGSTDASSVLRSLDMNKKPRSSTPIIAARKVKPGSIENDDPDMVSNPYQAIVIARNSLRQREETAKMQTEIQKLDMEADELRQKAEDEKATIQNLELVLMKRKRKAEKCRRLAEAQSSYRSMLEKMIRDAMHQSVVYKEQVRLNQAAASALMATLEAQKAICDSSERELHKKFKQRDELEKLVTPNLNKTRKRSRTDVSLTEEPLQEMVLYSPEANGKTKMDLEMNDYLLDENASYMQRLKSKYPSHKQLRKFLEEEQKVSDVEPSSFKDEIEEVQENERPSLRTSSVKPGDSSMDITTAEGDKVIDRELDMPDIKENGICNIRFPAYDEPEEEEDEESRKQRGKGNVEKWLQILLKENGEGGDDDATADQENLNPNEAVNKTDEIIAKLDHVYPLKEIRISKAQQQQDLETADQLDNQQLIPVKGISKRKDESAHVEARKSFSNHGLKVGLGKKEMLELKCRDTPIRNPPYKIKPEKKVADHQKENCTPGLENHLGNEKKEKELVRSDSFRAFRRIPSSPSLILSGMKKRVDCIGKKPLVMDDEADGDENYTGQNNILKSTIKTIKRAVKI</sequence>
<reference evidence="3" key="1">
    <citation type="submission" date="2023-03" db="EMBL/GenBank/DDBJ databases">
        <authorList>
            <person name="Julca I."/>
        </authorList>
    </citation>
    <scope>NUCLEOTIDE SEQUENCE</scope>
</reference>
<feature type="region of interest" description="Disordered" evidence="2">
    <location>
        <begin position="561"/>
        <end position="580"/>
    </location>
</feature>
<organism evidence="3 4">
    <name type="scientific">Oldenlandia corymbosa var. corymbosa</name>
    <dbReference type="NCBI Taxonomy" id="529605"/>
    <lineage>
        <taxon>Eukaryota</taxon>
        <taxon>Viridiplantae</taxon>
        <taxon>Streptophyta</taxon>
        <taxon>Embryophyta</taxon>
        <taxon>Tracheophyta</taxon>
        <taxon>Spermatophyta</taxon>
        <taxon>Magnoliopsida</taxon>
        <taxon>eudicotyledons</taxon>
        <taxon>Gunneridae</taxon>
        <taxon>Pentapetalae</taxon>
        <taxon>asterids</taxon>
        <taxon>lamiids</taxon>
        <taxon>Gentianales</taxon>
        <taxon>Rubiaceae</taxon>
        <taxon>Rubioideae</taxon>
        <taxon>Spermacoceae</taxon>
        <taxon>Hedyotis-Oldenlandia complex</taxon>
        <taxon>Oldenlandia</taxon>
    </lineage>
</organism>
<accession>A0AAV1E4W5</accession>
<dbReference type="PANTHER" id="PTHR33427">
    <property type="entry name" value="HNH ENDONUCLEASE"/>
    <property type="match status" value="1"/>
</dbReference>
<dbReference type="PANTHER" id="PTHR33427:SF2">
    <property type="entry name" value="TRICHOHYALIN"/>
    <property type="match status" value="1"/>
</dbReference>
<keyword evidence="4" id="KW-1185">Reference proteome</keyword>
<feature type="region of interest" description="Disordered" evidence="2">
    <location>
        <begin position="492"/>
        <end position="537"/>
    </location>
</feature>
<dbReference type="EMBL" id="OX459124">
    <property type="protein sequence ID" value="CAI9114055.1"/>
    <property type="molecule type" value="Genomic_DNA"/>
</dbReference>
<protein>
    <submittedName>
        <fullName evidence="3">OLC1v1014674C1</fullName>
    </submittedName>
</protein>
<name>A0AAV1E4W5_OLDCO</name>
<feature type="compositionally biased region" description="Basic and acidic residues" evidence="2">
    <location>
        <begin position="492"/>
        <end position="505"/>
    </location>
</feature>
<evidence type="ECO:0000313" key="4">
    <source>
        <dbReference type="Proteomes" id="UP001161247"/>
    </source>
</evidence>
<proteinExistence type="predicted"/>
<feature type="coiled-coil region" evidence="1">
    <location>
        <begin position="299"/>
        <end position="333"/>
    </location>
</feature>
<evidence type="ECO:0000256" key="2">
    <source>
        <dbReference type="SAM" id="MobiDB-lite"/>
    </source>
</evidence>
<dbReference type="AlphaFoldDB" id="A0AAV1E4W5"/>
<evidence type="ECO:0000256" key="1">
    <source>
        <dbReference type="SAM" id="Coils"/>
    </source>
</evidence>
<gene>
    <name evidence="3" type="ORF">OLC1_LOCUS20917</name>
</gene>
<evidence type="ECO:0000313" key="3">
    <source>
        <dbReference type="EMBL" id="CAI9114055.1"/>
    </source>
</evidence>
<dbReference type="Proteomes" id="UP001161247">
    <property type="component" value="Chromosome 7"/>
</dbReference>
<keyword evidence="1" id="KW-0175">Coiled coil</keyword>